<dbReference type="Pfam" id="PF07517">
    <property type="entry name" value="SecA_DEAD"/>
    <property type="match status" value="1"/>
</dbReference>
<keyword evidence="1 10" id="KW-0813">Transport</keyword>
<sequence>MDLTGDYRLTSLKRVEKIPVGIDAFVFRLVGRFRSRRSVIRRILRTARKIDSLGRSLSEKSDAELKGRIEGLAALLKRPVKDSTLCEAFALMQEAAFRTMGYRPYVEQIAGALCLYHGYIAEMSTGEGKTITAAMCAAVRGLSGMPCHVITANDYLASRDAQIMKPLFDYCGLTVGAVTGAMKPEERRAGYAAAITYSTAKEVLADFLRDRIAMGKMQNFSKRLLDRFSLQGGEFGRGVVQRGLCTAIVDEADNVLIDEAVTPLIISRENKNEGFNESCRQAYELSGKLQEGIDFLVDGKLRTIHFLTDMDEWLEGPASSGFSKAAFLKDLIRQALTARYLFVAGRQYVVEEGKVVIVDESTGRKMPMRSWNGGLHQMIELKEGLELSGLKETEARMSFQRFFRLYKNFSGMTGTGKEALGEFWTIYGSPVLCVPNHRRCLRKIFMLRIFSTKESKRVAIVREVMNVHASGRPVLIGTKDIDESETLAEMITALGLECRVINAVRSDDEAAIIERAGRLGAITVATNMAGRGTDIKIPDKVKKLGGLHVIATECNPSSRIDRQLFGRAARQGDPGSASHYASFEDDVLRRNLPGPLWTLTRHLGRLSALAVRWAQYSAGRKAMKSRLSVQRTDTWLEDSLGFSGNDV</sequence>
<dbReference type="InterPro" id="IPR044722">
    <property type="entry name" value="SecA_SF2_C"/>
</dbReference>
<name>A0A1M6S1R8_9BACT</name>
<dbReference type="PANTHER" id="PTHR30612">
    <property type="entry name" value="SECA INNER MEMBRANE COMPONENT OF SEC PROTEIN SECRETION SYSTEM"/>
    <property type="match status" value="1"/>
</dbReference>
<reference evidence="15" key="1">
    <citation type="submission" date="2016-11" db="EMBL/GenBank/DDBJ databases">
        <authorList>
            <person name="Varghese N."/>
            <person name="Submissions S."/>
        </authorList>
    </citation>
    <scope>NUCLEOTIDE SEQUENCE [LARGE SCALE GENOMIC DNA]</scope>
    <source>
        <strain evidence="15">UWOS</strain>
    </source>
</reference>
<proteinExistence type="inferred from homology"/>
<evidence type="ECO:0000256" key="4">
    <source>
        <dbReference type="ARBA" id="ARBA00022741"/>
    </source>
</evidence>
<dbReference type="GO" id="GO:0005829">
    <property type="term" value="C:cytosol"/>
    <property type="evidence" value="ECO:0007669"/>
    <property type="project" value="TreeGrafter"/>
</dbReference>
<dbReference type="SMART" id="SM00957">
    <property type="entry name" value="SecA_DEAD"/>
    <property type="match status" value="1"/>
</dbReference>
<dbReference type="GO" id="GO:0005524">
    <property type="term" value="F:ATP binding"/>
    <property type="evidence" value="ECO:0007669"/>
    <property type="project" value="UniProtKB-UniRule"/>
</dbReference>
<dbReference type="GO" id="GO:0065002">
    <property type="term" value="P:intracellular protein transmembrane transport"/>
    <property type="evidence" value="ECO:0007669"/>
    <property type="project" value="UniProtKB-UniRule"/>
</dbReference>
<dbReference type="FunFam" id="3.40.50.300:FF:000429">
    <property type="entry name" value="Preprotein translocase subunit SecA"/>
    <property type="match status" value="1"/>
</dbReference>
<evidence type="ECO:0000256" key="1">
    <source>
        <dbReference type="ARBA" id="ARBA00022448"/>
    </source>
</evidence>
<evidence type="ECO:0000256" key="6">
    <source>
        <dbReference type="ARBA" id="ARBA00022927"/>
    </source>
</evidence>
<dbReference type="GO" id="GO:0005886">
    <property type="term" value="C:plasma membrane"/>
    <property type="evidence" value="ECO:0007669"/>
    <property type="project" value="UniProtKB-SubCell"/>
</dbReference>
<evidence type="ECO:0000313" key="15">
    <source>
        <dbReference type="Proteomes" id="UP000184275"/>
    </source>
</evidence>
<dbReference type="InterPro" id="IPR036670">
    <property type="entry name" value="SecA_X-link_sf"/>
</dbReference>
<keyword evidence="2 10" id="KW-1003">Cell membrane</keyword>
<comment type="similarity">
    <text evidence="10">Belongs to the SecA family.</text>
</comment>
<dbReference type="InterPro" id="IPR014018">
    <property type="entry name" value="SecA_motor_DEAD"/>
</dbReference>
<dbReference type="InterPro" id="IPR001650">
    <property type="entry name" value="Helicase_C-like"/>
</dbReference>
<evidence type="ECO:0000256" key="3">
    <source>
        <dbReference type="ARBA" id="ARBA00022490"/>
    </source>
</evidence>
<dbReference type="GO" id="GO:0043952">
    <property type="term" value="P:protein transport by the Sec complex"/>
    <property type="evidence" value="ECO:0007669"/>
    <property type="project" value="TreeGrafter"/>
</dbReference>
<dbReference type="InterPro" id="IPR011115">
    <property type="entry name" value="SecA_DEAD"/>
</dbReference>
<evidence type="ECO:0000259" key="12">
    <source>
        <dbReference type="PROSITE" id="PS51194"/>
    </source>
</evidence>
<dbReference type="Gene3D" id="3.40.50.300">
    <property type="entry name" value="P-loop containing nucleotide triphosphate hydrolases"/>
    <property type="match status" value="2"/>
</dbReference>
<evidence type="ECO:0000256" key="5">
    <source>
        <dbReference type="ARBA" id="ARBA00022840"/>
    </source>
</evidence>
<dbReference type="GO" id="GO:0017038">
    <property type="term" value="P:protein import"/>
    <property type="evidence" value="ECO:0007669"/>
    <property type="project" value="InterPro"/>
</dbReference>
<comment type="catalytic activity">
    <reaction evidence="10">
        <text>ATP + H2O + cellular proteinSide 1 = ADP + phosphate + cellular proteinSide 2.</text>
        <dbReference type="EC" id="7.4.2.8"/>
    </reaction>
</comment>
<comment type="subcellular location">
    <subcellularLocation>
        <location evidence="10">Cell membrane</location>
        <topology evidence="10">Peripheral membrane protein</topology>
        <orientation evidence="10">Cytoplasmic side</orientation>
    </subcellularLocation>
    <subcellularLocation>
        <location evidence="10">Cytoplasm</location>
    </subcellularLocation>
    <text evidence="10">Distribution is 50-50.</text>
</comment>
<dbReference type="SUPFAM" id="SSF52540">
    <property type="entry name" value="P-loop containing nucleoside triphosphate hydrolases"/>
    <property type="match status" value="2"/>
</dbReference>
<gene>
    <name evidence="10" type="primary">secA</name>
    <name evidence="14" type="ORF">SAMN05720469_1058</name>
</gene>
<dbReference type="InterPro" id="IPR011130">
    <property type="entry name" value="SecA_preprotein_X-link_dom"/>
</dbReference>
<evidence type="ECO:0000259" key="11">
    <source>
        <dbReference type="PROSITE" id="PS51192"/>
    </source>
</evidence>
<keyword evidence="5 10" id="KW-0067">ATP-binding</keyword>
<dbReference type="Pfam" id="PF01043">
    <property type="entry name" value="SecA_PP_bind"/>
    <property type="match status" value="1"/>
</dbReference>
<keyword evidence="3 10" id="KW-0963">Cytoplasm</keyword>
<comment type="function">
    <text evidence="10">Part of the Sec protein translocase complex. Interacts with the SecYEG preprotein conducting channel. Has a central role in coupling the hydrolysis of ATP to the transfer of proteins into and across the cell membrane, serving as an ATP-driven molecular motor driving the stepwise translocation of polypeptide chains across the membrane.</text>
</comment>
<dbReference type="CDD" id="cd18803">
    <property type="entry name" value="SF2_C_secA"/>
    <property type="match status" value="1"/>
</dbReference>
<dbReference type="AlphaFoldDB" id="A0A1M6S1R8"/>
<dbReference type="Proteomes" id="UP000184275">
    <property type="component" value="Unassembled WGS sequence"/>
</dbReference>
<keyword evidence="7 10" id="KW-1278">Translocase</keyword>
<dbReference type="SUPFAM" id="SSF81767">
    <property type="entry name" value="Pre-protein crosslinking domain of SecA"/>
    <property type="match status" value="1"/>
</dbReference>
<dbReference type="GO" id="GO:0006605">
    <property type="term" value="P:protein targeting"/>
    <property type="evidence" value="ECO:0007669"/>
    <property type="project" value="UniProtKB-UniRule"/>
</dbReference>
<feature type="binding site" evidence="10">
    <location>
        <begin position="126"/>
        <end position="130"/>
    </location>
    <ligand>
        <name>ATP</name>
        <dbReference type="ChEBI" id="CHEBI:30616"/>
    </ligand>
</feature>
<dbReference type="SMART" id="SM00958">
    <property type="entry name" value="SecA_PP_bind"/>
    <property type="match status" value="1"/>
</dbReference>
<dbReference type="InterPro" id="IPR027417">
    <property type="entry name" value="P-loop_NTPase"/>
</dbReference>
<evidence type="ECO:0000256" key="8">
    <source>
        <dbReference type="ARBA" id="ARBA00023010"/>
    </source>
</evidence>
<dbReference type="InterPro" id="IPR000185">
    <property type="entry name" value="SecA"/>
</dbReference>
<feature type="domain" description="SecA family profile" evidence="13">
    <location>
        <begin position="25"/>
        <end position="612"/>
    </location>
</feature>
<keyword evidence="15" id="KW-1185">Reference proteome</keyword>
<feature type="binding site" evidence="10">
    <location>
        <position position="108"/>
    </location>
    <ligand>
        <name>ATP</name>
        <dbReference type="ChEBI" id="CHEBI:30616"/>
    </ligand>
</feature>
<dbReference type="GO" id="GO:0008564">
    <property type="term" value="F:protein-exporting ATPase activity"/>
    <property type="evidence" value="ECO:0007669"/>
    <property type="project" value="UniProtKB-EC"/>
</dbReference>
<dbReference type="Pfam" id="PF21090">
    <property type="entry name" value="P-loop_SecA"/>
    <property type="match status" value="1"/>
</dbReference>
<feature type="domain" description="Helicase ATP-binding" evidence="11">
    <location>
        <begin position="110"/>
        <end position="307"/>
    </location>
</feature>
<keyword evidence="4 10" id="KW-0547">Nucleotide-binding</keyword>
<dbReference type="EMBL" id="FRAW01000005">
    <property type="protein sequence ID" value="SHK38784.1"/>
    <property type="molecule type" value="Genomic_DNA"/>
</dbReference>
<dbReference type="RefSeq" id="WP_083545645.1">
    <property type="nucleotide sequence ID" value="NZ_FRAW01000005.1"/>
</dbReference>
<dbReference type="PROSITE" id="PS51196">
    <property type="entry name" value="SECA_MOTOR_DEAD"/>
    <property type="match status" value="1"/>
</dbReference>
<keyword evidence="9 10" id="KW-0472">Membrane</keyword>
<evidence type="ECO:0000256" key="2">
    <source>
        <dbReference type="ARBA" id="ARBA00022475"/>
    </source>
</evidence>
<feature type="domain" description="Helicase C-terminal" evidence="12">
    <location>
        <begin position="459"/>
        <end position="615"/>
    </location>
</feature>
<keyword evidence="8 10" id="KW-0811">Translocation</keyword>
<evidence type="ECO:0000259" key="13">
    <source>
        <dbReference type="PROSITE" id="PS51196"/>
    </source>
</evidence>
<dbReference type="GO" id="GO:0031522">
    <property type="term" value="C:cell envelope Sec protein transport complex"/>
    <property type="evidence" value="ECO:0007669"/>
    <property type="project" value="TreeGrafter"/>
</dbReference>
<feature type="binding site" evidence="10">
    <location>
        <position position="534"/>
    </location>
    <ligand>
        <name>ATP</name>
        <dbReference type="ChEBI" id="CHEBI:30616"/>
    </ligand>
</feature>
<dbReference type="Gene3D" id="3.90.1440.10">
    <property type="entry name" value="SecA, preprotein cross-linking domain"/>
    <property type="match status" value="1"/>
</dbReference>
<organism evidence="14 15">
    <name type="scientific">Fibrobacter intestinalis</name>
    <dbReference type="NCBI Taxonomy" id="28122"/>
    <lineage>
        <taxon>Bacteria</taxon>
        <taxon>Pseudomonadati</taxon>
        <taxon>Fibrobacterota</taxon>
        <taxon>Fibrobacteria</taxon>
        <taxon>Fibrobacterales</taxon>
        <taxon>Fibrobacteraceae</taxon>
        <taxon>Fibrobacter</taxon>
    </lineage>
</organism>
<evidence type="ECO:0000313" key="14">
    <source>
        <dbReference type="EMBL" id="SHK38784.1"/>
    </source>
</evidence>
<keyword evidence="6 10" id="KW-0653">Protein transport</keyword>
<comment type="subunit">
    <text evidence="10">Monomer and homodimer. Part of the essential Sec protein translocation apparatus which comprises SecA, SecYEG and auxiliary proteins SecDF. Other proteins may also be involved.</text>
</comment>
<evidence type="ECO:0000256" key="9">
    <source>
        <dbReference type="ARBA" id="ARBA00023136"/>
    </source>
</evidence>
<dbReference type="EC" id="7.4.2.8" evidence="10"/>
<dbReference type="HAMAP" id="MF_01382">
    <property type="entry name" value="SecA"/>
    <property type="match status" value="1"/>
</dbReference>
<dbReference type="PROSITE" id="PS51192">
    <property type="entry name" value="HELICASE_ATP_BIND_1"/>
    <property type="match status" value="1"/>
</dbReference>
<dbReference type="InterPro" id="IPR014001">
    <property type="entry name" value="Helicase_ATP-bd"/>
</dbReference>
<dbReference type="CDD" id="cd17928">
    <property type="entry name" value="DEXDc_SecA"/>
    <property type="match status" value="1"/>
</dbReference>
<evidence type="ECO:0000256" key="10">
    <source>
        <dbReference type="HAMAP-Rule" id="MF_01382"/>
    </source>
</evidence>
<dbReference type="PROSITE" id="PS51194">
    <property type="entry name" value="HELICASE_CTER"/>
    <property type="match status" value="1"/>
</dbReference>
<protein>
    <recommendedName>
        <fullName evidence="10">Protein translocase subunit SecA</fullName>
        <ecNumber evidence="10">7.4.2.8</ecNumber>
    </recommendedName>
</protein>
<evidence type="ECO:0000256" key="7">
    <source>
        <dbReference type="ARBA" id="ARBA00022967"/>
    </source>
</evidence>
<accession>A0A1M6S1R8</accession>
<dbReference type="PANTHER" id="PTHR30612:SF0">
    <property type="entry name" value="CHLOROPLAST PROTEIN-TRANSPORTING ATPASE"/>
    <property type="match status" value="1"/>
</dbReference>
<dbReference type="PRINTS" id="PR00906">
    <property type="entry name" value="SECA"/>
</dbReference>